<name>A0A6A6F6S8_9PEZI</name>
<feature type="domain" description="DUF659" evidence="7">
    <location>
        <begin position="381"/>
        <end position="467"/>
    </location>
</feature>
<dbReference type="PANTHER" id="PTHR46481">
    <property type="entry name" value="ZINC FINGER BED DOMAIN-CONTAINING PROTEIN 4"/>
    <property type="match status" value="1"/>
</dbReference>
<accession>A0A6A6F6S8</accession>
<feature type="compositionally biased region" description="Acidic residues" evidence="6">
    <location>
        <begin position="846"/>
        <end position="858"/>
    </location>
</feature>
<keyword evidence="3" id="KW-0863">Zinc-finger</keyword>
<evidence type="ECO:0000313" key="9">
    <source>
        <dbReference type="Proteomes" id="UP000799539"/>
    </source>
</evidence>
<evidence type="ECO:0000256" key="4">
    <source>
        <dbReference type="ARBA" id="ARBA00022833"/>
    </source>
</evidence>
<evidence type="ECO:0000256" key="1">
    <source>
        <dbReference type="ARBA" id="ARBA00004123"/>
    </source>
</evidence>
<organism evidence="8 9">
    <name type="scientific">Cercospora zeae-maydis SCOH1-5</name>
    <dbReference type="NCBI Taxonomy" id="717836"/>
    <lineage>
        <taxon>Eukaryota</taxon>
        <taxon>Fungi</taxon>
        <taxon>Dikarya</taxon>
        <taxon>Ascomycota</taxon>
        <taxon>Pezizomycotina</taxon>
        <taxon>Dothideomycetes</taxon>
        <taxon>Dothideomycetidae</taxon>
        <taxon>Mycosphaerellales</taxon>
        <taxon>Mycosphaerellaceae</taxon>
        <taxon>Cercospora</taxon>
    </lineage>
</organism>
<dbReference type="GO" id="GO:0008270">
    <property type="term" value="F:zinc ion binding"/>
    <property type="evidence" value="ECO:0007669"/>
    <property type="project" value="UniProtKB-KW"/>
</dbReference>
<protein>
    <recommendedName>
        <fullName evidence="7">DUF659 domain-containing protein</fullName>
    </recommendedName>
</protein>
<feature type="region of interest" description="Disordered" evidence="6">
    <location>
        <begin position="1"/>
        <end position="106"/>
    </location>
</feature>
<comment type="subcellular location">
    <subcellularLocation>
        <location evidence="1">Nucleus</location>
    </subcellularLocation>
</comment>
<dbReference type="Pfam" id="PF04937">
    <property type="entry name" value="DUF659"/>
    <property type="match status" value="1"/>
</dbReference>
<dbReference type="InterPro" id="IPR052035">
    <property type="entry name" value="ZnF_BED_domain_contain"/>
</dbReference>
<dbReference type="EMBL" id="ML992694">
    <property type="protein sequence ID" value="KAF2208311.1"/>
    <property type="molecule type" value="Genomic_DNA"/>
</dbReference>
<reference evidence="8" key="1">
    <citation type="journal article" date="2020" name="Stud. Mycol.">
        <title>101 Dothideomycetes genomes: a test case for predicting lifestyles and emergence of pathogens.</title>
        <authorList>
            <person name="Haridas S."/>
            <person name="Albert R."/>
            <person name="Binder M."/>
            <person name="Bloem J."/>
            <person name="Labutti K."/>
            <person name="Salamov A."/>
            <person name="Andreopoulos B."/>
            <person name="Baker S."/>
            <person name="Barry K."/>
            <person name="Bills G."/>
            <person name="Bluhm B."/>
            <person name="Cannon C."/>
            <person name="Castanera R."/>
            <person name="Culley D."/>
            <person name="Daum C."/>
            <person name="Ezra D."/>
            <person name="Gonzalez J."/>
            <person name="Henrissat B."/>
            <person name="Kuo A."/>
            <person name="Liang C."/>
            <person name="Lipzen A."/>
            <person name="Lutzoni F."/>
            <person name="Magnuson J."/>
            <person name="Mondo S."/>
            <person name="Nolan M."/>
            <person name="Ohm R."/>
            <person name="Pangilinan J."/>
            <person name="Park H.-J."/>
            <person name="Ramirez L."/>
            <person name="Alfaro M."/>
            <person name="Sun H."/>
            <person name="Tritt A."/>
            <person name="Yoshinaga Y."/>
            <person name="Zwiers L.-H."/>
            <person name="Turgeon B."/>
            <person name="Goodwin S."/>
            <person name="Spatafora J."/>
            <person name="Crous P."/>
            <person name="Grigoriev I."/>
        </authorList>
    </citation>
    <scope>NUCLEOTIDE SEQUENCE</scope>
    <source>
        <strain evidence="8">SCOH1-5</strain>
    </source>
</reference>
<proteinExistence type="predicted"/>
<keyword evidence="4" id="KW-0862">Zinc</keyword>
<dbReference type="SUPFAM" id="SSF53098">
    <property type="entry name" value="Ribonuclease H-like"/>
    <property type="match status" value="1"/>
</dbReference>
<evidence type="ECO:0000256" key="6">
    <source>
        <dbReference type="SAM" id="MobiDB-lite"/>
    </source>
</evidence>
<feature type="region of interest" description="Disordered" evidence="6">
    <location>
        <begin position="126"/>
        <end position="145"/>
    </location>
</feature>
<gene>
    <name evidence="8" type="ORF">CERZMDRAFT_107467</name>
</gene>
<dbReference type="OrthoDB" id="2389127at2759"/>
<evidence type="ECO:0000256" key="2">
    <source>
        <dbReference type="ARBA" id="ARBA00022723"/>
    </source>
</evidence>
<keyword evidence="5" id="KW-0539">Nucleus</keyword>
<evidence type="ECO:0000313" key="8">
    <source>
        <dbReference type="EMBL" id="KAF2208311.1"/>
    </source>
</evidence>
<feature type="compositionally biased region" description="Polar residues" evidence="6">
    <location>
        <begin position="859"/>
        <end position="870"/>
    </location>
</feature>
<dbReference type="InterPro" id="IPR007021">
    <property type="entry name" value="DUF659"/>
</dbReference>
<feature type="region of interest" description="Disordered" evidence="6">
    <location>
        <begin position="845"/>
        <end position="886"/>
    </location>
</feature>
<feature type="compositionally biased region" description="Acidic residues" evidence="6">
    <location>
        <begin position="126"/>
        <end position="135"/>
    </location>
</feature>
<dbReference type="InterPro" id="IPR012337">
    <property type="entry name" value="RNaseH-like_sf"/>
</dbReference>
<feature type="region of interest" description="Disordered" evidence="6">
    <location>
        <begin position="169"/>
        <end position="200"/>
    </location>
</feature>
<sequence>MLKRASKSIKTSIAKVMGKRKKQTEPQPSSNGTDKRNGPQPDSASANPAPAPAPIPNQTTRSRIRRSHSFTRTITPPEPLGLGDLIAPDLESPTKRTRRATTRAAESPIRATLRTAIVQASDQLDREDELDETFDTEQSLEKEDTTFEELDDTIEFDEPDIHTDQLAIQATPRQQLPARKKQDQVQKTRPKGPPGSRGGIIKQDYLLQDLLDYTGSRLKPQMLFALTINNQGPNASWTCTFCGKTYKGRDSARIAKHMLDCLSAPEALKARIRADHKPTQSTIPDNETVNQRLSDKQRAKLDDRWVDLITEKGLPLDLGESVQIKTLFQELAVDWLPPTRKVLTERLVPQKVQAYKDVLFEEAREHEYNTLISEHSGMLACKHLGAKKQTANVLFHIFKDIIEEVGTDCFAAIVLDGAANNKAAKQLLKKHFPAIELLDCLCHRLNLVANDWMKHPQLSKWLNKGKKLVKWIRAHGSAKETIRQWCSNNFVQPLEPPVPCGTRWQGIMQLLHFLITMRTAIVACFAEPEFFTPRGQKEKEQWIAIEAITQNKRFWSSLPWLQSLFLPLYEETVRHEAERSTMSEVYPSFCRLKEMIINFKADPSWCVPLQAMYNELNDRYHSTIHALMLIAYLGDPVQRKMHGITLTTSEWEVIEGYLEETEAVNKRVGYKDTIRTQLHDLNAYEGDFDNNKLWLQAIPLKARLDLDEWRRNPVLEGPYTKAKSWWKTHFGHLELKPLMIKALSLRCSTGPAERNWSAFGFIHSKKRNKLTVEHAFELTFLYYNARMERRKQRLQDLAAARVSQTELESRLAEAEDLPTQLLTWEETPLEERMRADYILDNGAAHDDDDWDEVDDDTLESNGGTAASTQVAIRGRAANQRTGNTSR</sequence>
<dbReference type="GO" id="GO:0005634">
    <property type="term" value="C:nucleus"/>
    <property type="evidence" value="ECO:0007669"/>
    <property type="project" value="UniProtKB-SubCell"/>
</dbReference>
<keyword evidence="2" id="KW-0479">Metal-binding</keyword>
<evidence type="ECO:0000256" key="3">
    <source>
        <dbReference type="ARBA" id="ARBA00022771"/>
    </source>
</evidence>
<keyword evidence="9" id="KW-1185">Reference proteome</keyword>
<evidence type="ECO:0000259" key="7">
    <source>
        <dbReference type="Pfam" id="PF04937"/>
    </source>
</evidence>
<dbReference type="AlphaFoldDB" id="A0A6A6F6S8"/>
<feature type="compositionally biased region" description="Low complexity" evidence="6">
    <location>
        <begin position="39"/>
        <end position="48"/>
    </location>
</feature>
<dbReference type="Proteomes" id="UP000799539">
    <property type="component" value="Unassembled WGS sequence"/>
</dbReference>
<evidence type="ECO:0000256" key="5">
    <source>
        <dbReference type="ARBA" id="ARBA00023242"/>
    </source>
</evidence>
<dbReference type="PANTHER" id="PTHR46481:SF10">
    <property type="entry name" value="ZINC FINGER BED DOMAIN-CONTAINING PROTEIN 39"/>
    <property type="match status" value="1"/>
</dbReference>